<feature type="transmembrane region" description="Helical" evidence="1">
    <location>
        <begin position="12"/>
        <end position="29"/>
    </location>
</feature>
<name>A0A2V3PS15_9BACT</name>
<proteinExistence type="predicted"/>
<evidence type="ECO:0000313" key="2">
    <source>
        <dbReference type="EMBL" id="PXV67479.1"/>
    </source>
</evidence>
<keyword evidence="1" id="KW-1133">Transmembrane helix</keyword>
<dbReference type="EMBL" id="QICL01000003">
    <property type="protein sequence ID" value="PXV67479.1"/>
    <property type="molecule type" value="Genomic_DNA"/>
</dbReference>
<keyword evidence="1" id="KW-0472">Membrane</keyword>
<dbReference type="OrthoDB" id="1339610at2"/>
<gene>
    <name evidence="2" type="ORF">CLV62_103152</name>
</gene>
<evidence type="ECO:0000313" key="3">
    <source>
        <dbReference type="Proteomes" id="UP000247973"/>
    </source>
</evidence>
<comment type="caution">
    <text evidence="2">The sequence shown here is derived from an EMBL/GenBank/DDBJ whole genome shotgun (WGS) entry which is preliminary data.</text>
</comment>
<sequence length="331" mass="39247">MVTFLKKVLRFLVLPIIIFVLLVAGYIVYDPFKVVQSYDRYSSLQVNRGYISTEMFLKNYKKENYNSFIFGSSRIFGYNIDSWKQHLGADAKVYSFDAYGEKIQGMYHKLRFLDSLDIDIKNALIAIDVDFTFNNTLSDPWFLYVEHPSLSRESWYDFHKIHFLSYLDPGFIISLYANRIFGINNSYTRKHYYTVEATFDPKTNRPFRSDLEKRIENEPDYYDSPLFYTVTDSLIISPFTRIDPLHKEALRGIKEILLKHNTKYKVVINPLYSQVKFNPKDMEVIWEVFGSDNVYDFSGRNKFTTSKYNYYEESHFRPFIGDSIMNIIYGK</sequence>
<protein>
    <submittedName>
        <fullName evidence="2">Uncharacterized protein</fullName>
    </submittedName>
</protein>
<accession>A0A2V3PS15</accession>
<dbReference type="RefSeq" id="WP_110309630.1">
    <property type="nucleotide sequence ID" value="NZ_QICL01000003.1"/>
</dbReference>
<organism evidence="2 3">
    <name type="scientific">Dysgonomonas alginatilytica</name>
    <dbReference type="NCBI Taxonomy" id="1605892"/>
    <lineage>
        <taxon>Bacteria</taxon>
        <taxon>Pseudomonadati</taxon>
        <taxon>Bacteroidota</taxon>
        <taxon>Bacteroidia</taxon>
        <taxon>Bacteroidales</taxon>
        <taxon>Dysgonomonadaceae</taxon>
        <taxon>Dysgonomonas</taxon>
    </lineage>
</organism>
<keyword evidence="1" id="KW-0812">Transmembrane</keyword>
<reference evidence="2 3" key="1">
    <citation type="submission" date="2018-03" db="EMBL/GenBank/DDBJ databases">
        <title>Genomic Encyclopedia of Archaeal and Bacterial Type Strains, Phase II (KMG-II): from individual species to whole genera.</title>
        <authorList>
            <person name="Goeker M."/>
        </authorList>
    </citation>
    <scope>NUCLEOTIDE SEQUENCE [LARGE SCALE GENOMIC DNA]</scope>
    <source>
        <strain evidence="2 3">DSM 100214</strain>
    </source>
</reference>
<evidence type="ECO:0000256" key="1">
    <source>
        <dbReference type="SAM" id="Phobius"/>
    </source>
</evidence>
<dbReference type="AlphaFoldDB" id="A0A2V3PS15"/>
<keyword evidence="3" id="KW-1185">Reference proteome</keyword>
<dbReference type="Proteomes" id="UP000247973">
    <property type="component" value="Unassembled WGS sequence"/>
</dbReference>